<gene>
    <name evidence="1" type="ORF">PoB_003891500</name>
</gene>
<accession>A0AAV4AYP4</accession>
<organism evidence="1 2">
    <name type="scientific">Plakobranchus ocellatus</name>
    <dbReference type="NCBI Taxonomy" id="259542"/>
    <lineage>
        <taxon>Eukaryota</taxon>
        <taxon>Metazoa</taxon>
        <taxon>Spiralia</taxon>
        <taxon>Lophotrochozoa</taxon>
        <taxon>Mollusca</taxon>
        <taxon>Gastropoda</taxon>
        <taxon>Heterobranchia</taxon>
        <taxon>Euthyneura</taxon>
        <taxon>Panpulmonata</taxon>
        <taxon>Sacoglossa</taxon>
        <taxon>Placobranchoidea</taxon>
        <taxon>Plakobranchidae</taxon>
        <taxon>Plakobranchus</taxon>
    </lineage>
</organism>
<proteinExistence type="predicted"/>
<dbReference type="Proteomes" id="UP000735302">
    <property type="component" value="Unassembled WGS sequence"/>
</dbReference>
<protein>
    <submittedName>
        <fullName evidence="1">Uncharacterized protein</fullName>
    </submittedName>
</protein>
<dbReference type="AlphaFoldDB" id="A0AAV4AYP4"/>
<reference evidence="1 2" key="1">
    <citation type="journal article" date="2021" name="Elife">
        <title>Chloroplast acquisition without the gene transfer in kleptoplastic sea slugs, Plakobranchus ocellatus.</title>
        <authorList>
            <person name="Maeda T."/>
            <person name="Takahashi S."/>
            <person name="Yoshida T."/>
            <person name="Shimamura S."/>
            <person name="Takaki Y."/>
            <person name="Nagai Y."/>
            <person name="Toyoda A."/>
            <person name="Suzuki Y."/>
            <person name="Arimoto A."/>
            <person name="Ishii H."/>
            <person name="Satoh N."/>
            <person name="Nishiyama T."/>
            <person name="Hasebe M."/>
            <person name="Maruyama T."/>
            <person name="Minagawa J."/>
            <person name="Obokata J."/>
            <person name="Shigenobu S."/>
        </authorList>
    </citation>
    <scope>NUCLEOTIDE SEQUENCE [LARGE SCALE GENOMIC DNA]</scope>
</reference>
<dbReference type="EMBL" id="BLXT01004423">
    <property type="protein sequence ID" value="GFO12410.1"/>
    <property type="molecule type" value="Genomic_DNA"/>
</dbReference>
<sequence length="185" mass="21395">MYAARPLRLTLPTLKSLCVCPSFLVWPYGSFKEAREQNCRKSRFNQCQWFETSALEKRCTQYWLTAAREQSEAKDSQGDKTVKSKDAKNPTPQLKNLTLFIAYKLNQSLREEQETSQQEITKASQQNCQVEKRHFEVDKIQKYLNHLCLLVDTNSDRAWKTTGSKGGQRLRCLPLPWTVVPSAAF</sequence>
<keyword evidence="2" id="KW-1185">Reference proteome</keyword>
<comment type="caution">
    <text evidence="1">The sequence shown here is derived from an EMBL/GenBank/DDBJ whole genome shotgun (WGS) entry which is preliminary data.</text>
</comment>
<evidence type="ECO:0000313" key="1">
    <source>
        <dbReference type="EMBL" id="GFO12410.1"/>
    </source>
</evidence>
<evidence type="ECO:0000313" key="2">
    <source>
        <dbReference type="Proteomes" id="UP000735302"/>
    </source>
</evidence>
<name>A0AAV4AYP4_9GAST</name>